<dbReference type="InterPro" id="IPR025489">
    <property type="entry name" value="DUF4381"/>
</dbReference>
<dbReference type="OrthoDB" id="6402252at2"/>
<accession>A0A0C1Q9H3</accession>
<evidence type="ECO:0000313" key="2">
    <source>
        <dbReference type="EMBL" id="KID57311.1"/>
    </source>
</evidence>
<feature type="transmembrane region" description="Helical" evidence="1">
    <location>
        <begin position="20"/>
        <end position="46"/>
    </location>
</feature>
<name>A0A0C1Q9H3_9GAMM</name>
<dbReference type="Pfam" id="PF14316">
    <property type="entry name" value="DUF4381"/>
    <property type="match status" value="1"/>
</dbReference>
<keyword evidence="1" id="KW-1133">Transmembrane helix</keyword>
<reference evidence="2 3" key="1">
    <citation type="submission" date="2014-12" db="EMBL/GenBank/DDBJ databases">
        <title>Draft Genome Sequence of Pseudoalteromonas luteoviolacea HI1.</title>
        <authorList>
            <person name="Asahina A.Y."/>
            <person name="Hadfield M.G."/>
        </authorList>
    </citation>
    <scope>NUCLEOTIDE SEQUENCE [LARGE SCALE GENOMIC DNA]</scope>
    <source>
        <strain evidence="2 3">HI1</strain>
    </source>
</reference>
<organism evidence="2 3">
    <name type="scientific">Pseudoalteromonas luteoviolacea</name>
    <dbReference type="NCBI Taxonomy" id="43657"/>
    <lineage>
        <taxon>Bacteria</taxon>
        <taxon>Pseudomonadati</taxon>
        <taxon>Pseudomonadota</taxon>
        <taxon>Gammaproteobacteria</taxon>
        <taxon>Alteromonadales</taxon>
        <taxon>Pseudoalteromonadaceae</taxon>
        <taxon>Pseudoalteromonas</taxon>
    </lineage>
</organism>
<evidence type="ECO:0008006" key="4">
    <source>
        <dbReference type="Google" id="ProtNLM"/>
    </source>
</evidence>
<gene>
    <name evidence="2" type="ORF">JF50_08815</name>
</gene>
<evidence type="ECO:0000313" key="3">
    <source>
        <dbReference type="Proteomes" id="UP000031327"/>
    </source>
</evidence>
<dbReference type="EMBL" id="JWIC01000005">
    <property type="protein sequence ID" value="KID57311.1"/>
    <property type="molecule type" value="Genomic_DNA"/>
</dbReference>
<proteinExistence type="predicted"/>
<protein>
    <recommendedName>
        <fullName evidence="4">DUF4381 domain-containing protein</fullName>
    </recommendedName>
</protein>
<comment type="caution">
    <text evidence="2">The sequence shown here is derived from an EMBL/GenBank/DDBJ whole genome shotgun (WGS) entry which is preliminary data.</text>
</comment>
<dbReference type="Proteomes" id="UP000031327">
    <property type="component" value="Unassembled WGS sequence"/>
</dbReference>
<dbReference type="RefSeq" id="WP_039609084.1">
    <property type="nucleotide sequence ID" value="NZ_JWIC01000005.1"/>
</dbReference>
<sequence length="144" mass="16388">MNQSPLDALHDVMPPEQVSWWPLSLPMWALICVSIIVIVALAVWLYKNWQFGAAKREAIQLSQQHQQDALALHGIVKRLAKHYYGTSAAAQSSTSWCQTLNSVSKAQFKEQDITALYKSDNNNEQIEQLMMAIKTFKTKERLDV</sequence>
<evidence type="ECO:0000256" key="1">
    <source>
        <dbReference type="SAM" id="Phobius"/>
    </source>
</evidence>
<keyword evidence="1" id="KW-0812">Transmembrane</keyword>
<keyword evidence="1" id="KW-0472">Membrane</keyword>
<dbReference type="AlphaFoldDB" id="A0A0C1Q9H3"/>